<evidence type="ECO:0000313" key="1">
    <source>
        <dbReference type="EMBL" id="CAB4185521.1"/>
    </source>
</evidence>
<reference evidence="2" key="1">
    <citation type="submission" date="2020-05" db="EMBL/GenBank/DDBJ databases">
        <authorList>
            <person name="Chiriac C."/>
            <person name="Salcher M."/>
            <person name="Ghai R."/>
            <person name="Kavagutti S V."/>
        </authorList>
    </citation>
    <scope>NUCLEOTIDE SEQUENCE</scope>
</reference>
<dbReference type="EMBL" id="LR797450">
    <property type="protein sequence ID" value="CAB4217573.1"/>
    <property type="molecule type" value="Genomic_DNA"/>
</dbReference>
<dbReference type="EMBL" id="LR797075">
    <property type="protein sequence ID" value="CAB4185521.1"/>
    <property type="molecule type" value="Genomic_DNA"/>
</dbReference>
<gene>
    <name evidence="1" type="ORF">UFOVP1127_89</name>
    <name evidence="2" type="ORF">UFOVP1242_121</name>
    <name evidence="3" type="ORF">UFOVP1492_45</name>
    <name evidence="4" type="ORF">UFOVP1580_74</name>
</gene>
<organism evidence="2">
    <name type="scientific">uncultured Caudovirales phage</name>
    <dbReference type="NCBI Taxonomy" id="2100421"/>
    <lineage>
        <taxon>Viruses</taxon>
        <taxon>Duplodnaviria</taxon>
        <taxon>Heunggongvirae</taxon>
        <taxon>Uroviricota</taxon>
        <taxon>Caudoviricetes</taxon>
        <taxon>Peduoviridae</taxon>
        <taxon>Maltschvirus</taxon>
        <taxon>Maltschvirus maltsch</taxon>
    </lineage>
</organism>
<accession>A0A6J5RIW2</accession>
<evidence type="ECO:0000313" key="2">
    <source>
        <dbReference type="EMBL" id="CAB4193648.1"/>
    </source>
</evidence>
<name>A0A6J5RIW2_9CAUD</name>
<protein>
    <submittedName>
        <fullName evidence="2">Uncharacterized protein</fullName>
    </submittedName>
</protein>
<proteinExistence type="predicted"/>
<evidence type="ECO:0000313" key="4">
    <source>
        <dbReference type="EMBL" id="CAB5231402.1"/>
    </source>
</evidence>
<evidence type="ECO:0000313" key="3">
    <source>
        <dbReference type="EMBL" id="CAB4217573.1"/>
    </source>
</evidence>
<dbReference type="EMBL" id="LR797197">
    <property type="protein sequence ID" value="CAB4193648.1"/>
    <property type="molecule type" value="Genomic_DNA"/>
</dbReference>
<dbReference type="EMBL" id="LR798430">
    <property type="protein sequence ID" value="CAB5231402.1"/>
    <property type="molecule type" value="Genomic_DNA"/>
</dbReference>
<sequence>MTLTNQYKTASVLESQFGLKIKNLRRVKAGDDTKFYVLTDQGLLTCTINRKTLKVTTCRGVFIPAKVTLPKGGHFATVQSVALPKAAAKTYEPAYMLENAPNWVPETDAKLWRKAVHILTGDKKPGTYSAAIGIYMNLKTSTKHEA</sequence>